<reference evidence="9" key="1">
    <citation type="journal article" date="2023" name="Commun. Biol.">
        <title>Genome analysis of Parmales, the sister group of diatoms, reveals the evolutionary specialization of diatoms from phago-mixotrophs to photoautotrophs.</title>
        <authorList>
            <person name="Ban H."/>
            <person name="Sato S."/>
            <person name="Yoshikawa S."/>
            <person name="Yamada K."/>
            <person name="Nakamura Y."/>
            <person name="Ichinomiya M."/>
            <person name="Sato N."/>
            <person name="Blanc-Mathieu R."/>
            <person name="Endo H."/>
            <person name="Kuwata A."/>
            <person name="Ogata H."/>
        </authorList>
    </citation>
    <scope>NUCLEOTIDE SEQUENCE [LARGE SCALE GENOMIC DNA]</scope>
    <source>
        <strain evidence="9">NIES 3701</strain>
    </source>
</reference>
<keyword evidence="9" id="KW-1185">Reference proteome</keyword>
<protein>
    <recommendedName>
        <fullName evidence="7">Alpha-type protein kinase domain-containing protein</fullName>
    </recommendedName>
</protein>
<keyword evidence="3" id="KW-0547">Nucleotide-binding</keyword>
<feature type="compositionally biased region" description="Basic and acidic residues" evidence="6">
    <location>
        <begin position="1245"/>
        <end position="1270"/>
    </location>
</feature>
<keyword evidence="2" id="KW-0808">Transferase</keyword>
<dbReference type="Proteomes" id="UP001165085">
    <property type="component" value="Unassembled WGS sequence"/>
</dbReference>
<feature type="region of interest" description="Disordered" evidence="6">
    <location>
        <begin position="306"/>
        <end position="361"/>
    </location>
</feature>
<dbReference type="EMBL" id="BRXY01000348">
    <property type="protein sequence ID" value="GMH88920.1"/>
    <property type="molecule type" value="Genomic_DNA"/>
</dbReference>
<sequence>MSHRNTPRTYENVPTEAVSLDRPTQHLLQRQMERAITDDEIREIKKYGLKKPDKLGRKGYWLKSHKLRATGDYVEYVYHEDREDEGTTSVFGTDRQKPKKPKKLGITAYMGGIGGASDVKLINDLSLSSTKKAANNAQEKRNAYIFMADAEMFRECIEKKVLGDTRTNNHYYTNIATDDTAYLLNTTENMLFGPLIITDVGPYLNEDVSWADKFSFQATIERVALNHNNKLDTWKHNVKSIITTLRKIPDLKDWKDEVASIEKRTGKINEVVAGSLYRLFAMMISDTEEQKMKRIRAREARLTAQDIENKQRAEQERLKAEKKKQKEEKRALRLAKKKEEEEDKQRLPSSSEEEDDGSMDILRELVREKKEAEREAERERQYQEDEARAKKLQAARTAGNKELLGTAHYLKLLEEKRKVDASLASAQEDLSKKVLKKFKPKDDVSHVKLRFSLGQYILSKSHPEDKNVDTKMFVREIWHCHKGRKYPYLVSDKKGNVVYRDGNIVDVSKIQSLEELKASAAAKKSTDNDGDLALLDDDELQNLNVDKEKEDVPSKYSEKQRFKKTFLEVTESDKEEHETLLNSFKTGDVQVGQHSILIFDGSSSMKKFDATFDGKSPLYNTGERMSRIEYVRVAFLDYFKVQMKAQARRKNEDPNAQGLAYTLILLEGEAANVVFEKWPITKVLINTVINSVRVTVGGGACFIPALQTVRRLLYDSPEVNCSAMFFMTDGKPSDRGDNTGKGKKWLRDAIVQEVSDIASAYGSTLTCTMTLAGNDNKKTLTPQEDVKEEDLPEYILKQMDTEFKAFNCPSMFMTSESRTTSLSLTLSKFSHAAEQSLRAFEGAEKGRKGKGKRNNKRQRRERRDVDPWSETTNWNFYHQGLNKIEIFSLNPKDQGFFRDFKKLTNTNTEEQQPNFTHPETTGIAIRSSLFREGGERYCYYATESIVTTEMQDTLEGPQLVVSQRGTFVGRKVVAKLGRKENDADDFDYHKGKVREQYVAGGCADKFNAELASKNAPPNFPKLRYLLPFILKAETGRNTSKCWLIEQYVDNNNYIKYNNNGGYVRGRKLFERKETAEDEGDDEKDKEKEKEEVAVFDKDWEFENIASYLTKAEAEAEGDSASQTKNILESCCITREAAECGAPRDDLRIISVKLLLMIRTKKSVNQNQVHALLGKTDLYNEVSLEDIGRIWAKYELMDLHVVPTTSVEEELLKKSENDMPLEVFEEGDEEDEDSEDYDNEALQQGSEKDKPAEPELTEAEKEEQRLKEEKKVEDDMISDIAQAFTHFTHLKSEHKEMVCDIQGVIENEDNQKLFTLSDPVIHQNNGDFDQRTNRMEKGFAEF</sequence>
<evidence type="ECO:0000256" key="6">
    <source>
        <dbReference type="SAM" id="MobiDB-lite"/>
    </source>
</evidence>
<keyword evidence="5" id="KW-0067">ATP-binding</keyword>
<dbReference type="InterPro" id="IPR004166">
    <property type="entry name" value="a-kinase_dom"/>
</dbReference>
<keyword evidence="4" id="KW-0418">Kinase</keyword>
<dbReference type="GO" id="GO:0004674">
    <property type="term" value="F:protein serine/threonine kinase activity"/>
    <property type="evidence" value="ECO:0007669"/>
    <property type="project" value="UniProtKB-KW"/>
</dbReference>
<organism evidence="8 9">
    <name type="scientific">Triparma strigata</name>
    <dbReference type="NCBI Taxonomy" id="1606541"/>
    <lineage>
        <taxon>Eukaryota</taxon>
        <taxon>Sar</taxon>
        <taxon>Stramenopiles</taxon>
        <taxon>Ochrophyta</taxon>
        <taxon>Bolidophyceae</taxon>
        <taxon>Parmales</taxon>
        <taxon>Triparmaceae</taxon>
        <taxon>Triparma</taxon>
    </lineage>
</organism>
<accession>A0A9W7BJ87</accession>
<evidence type="ECO:0000256" key="5">
    <source>
        <dbReference type="ARBA" id="ARBA00022840"/>
    </source>
</evidence>
<evidence type="ECO:0000313" key="8">
    <source>
        <dbReference type="EMBL" id="GMH88920.1"/>
    </source>
</evidence>
<name>A0A9W7BJ87_9STRA</name>
<evidence type="ECO:0000256" key="3">
    <source>
        <dbReference type="ARBA" id="ARBA00022741"/>
    </source>
</evidence>
<dbReference type="PROSITE" id="PS51158">
    <property type="entry name" value="ALPHA_KINASE"/>
    <property type="match status" value="1"/>
</dbReference>
<evidence type="ECO:0000313" key="9">
    <source>
        <dbReference type="Proteomes" id="UP001165085"/>
    </source>
</evidence>
<dbReference type="SUPFAM" id="SSF56112">
    <property type="entry name" value="Protein kinase-like (PK-like)"/>
    <property type="match status" value="2"/>
</dbReference>
<keyword evidence="1" id="KW-0723">Serine/threonine-protein kinase</keyword>
<evidence type="ECO:0000256" key="1">
    <source>
        <dbReference type="ARBA" id="ARBA00022527"/>
    </source>
</evidence>
<dbReference type="GO" id="GO:0005524">
    <property type="term" value="F:ATP binding"/>
    <property type="evidence" value="ECO:0007669"/>
    <property type="project" value="UniProtKB-KW"/>
</dbReference>
<evidence type="ECO:0000259" key="7">
    <source>
        <dbReference type="PROSITE" id="PS51158"/>
    </source>
</evidence>
<feature type="compositionally biased region" description="Acidic residues" evidence="6">
    <location>
        <begin position="1222"/>
        <end position="1238"/>
    </location>
</feature>
<comment type="caution">
    <text evidence="8">The sequence shown here is derived from an EMBL/GenBank/DDBJ whole genome shotgun (WGS) entry which is preliminary data.</text>
</comment>
<dbReference type="Gene3D" id="3.20.200.10">
    <property type="entry name" value="MHCK/EF2 kinase"/>
    <property type="match status" value="1"/>
</dbReference>
<gene>
    <name evidence="8" type="ORF">TrST_g3675</name>
</gene>
<evidence type="ECO:0000256" key="4">
    <source>
        <dbReference type="ARBA" id="ARBA00022777"/>
    </source>
</evidence>
<dbReference type="PANTHER" id="PTHR45992">
    <property type="entry name" value="EUKARYOTIC ELONGATION FACTOR 2 KINASE-RELATED"/>
    <property type="match status" value="1"/>
</dbReference>
<feature type="domain" description="Alpha-type protein kinase" evidence="7">
    <location>
        <begin position="902"/>
        <end position="1341"/>
    </location>
</feature>
<feature type="region of interest" description="Disordered" evidence="6">
    <location>
        <begin position="1211"/>
        <end position="1270"/>
    </location>
</feature>
<dbReference type="Pfam" id="PF02816">
    <property type="entry name" value="Alpha_kinase"/>
    <property type="match status" value="2"/>
</dbReference>
<evidence type="ECO:0000256" key="2">
    <source>
        <dbReference type="ARBA" id="ARBA00022679"/>
    </source>
</evidence>
<dbReference type="OrthoDB" id="43049at2759"/>
<feature type="compositionally biased region" description="Basic residues" evidence="6">
    <location>
        <begin position="847"/>
        <end position="860"/>
    </location>
</feature>
<dbReference type="SMART" id="SM00811">
    <property type="entry name" value="Alpha_kinase"/>
    <property type="match status" value="1"/>
</dbReference>
<feature type="region of interest" description="Disordered" evidence="6">
    <location>
        <begin position="840"/>
        <end position="865"/>
    </location>
</feature>
<proteinExistence type="predicted"/>
<feature type="compositionally biased region" description="Basic and acidic residues" evidence="6">
    <location>
        <begin position="306"/>
        <end position="346"/>
    </location>
</feature>
<dbReference type="InterPro" id="IPR011009">
    <property type="entry name" value="Kinase-like_dom_sf"/>
</dbReference>
<dbReference type="InterPro" id="IPR051852">
    <property type="entry name" value="Alpha-type_PK"/>
</dbReference>